<evidence type="ECO:0000256" key="1">
    <source>
        <dbReference type="ARBA" id="ARBA00004651"/>
    </source>
</evidence>
<dbReference type="Pfam" id="PF00528">
    <property type="entry name" value="BPD_transp_1"/>
    <property type="match status" value="1"/>
</dbReference>
<dbReference type="AlphaFoldDB" id="A0A212LHC3"/>
<feature type="transmembrane region" description="Helical" evidence="7">
    <location>
        <begin position="174"/>
        <end position="194"/>
    </location>
</feature>
<keyword evidence="3" id="KW-1003">Cell membrane</keyword>
<feature type="transmembrane region" description="Helical" evidence="7">
    <location>
        <begin position="242"/>
        <end position="267"/>
    </location>
</feature>
<feature type="transmembrane region" description="Helical" evidence="7">
    <location>
        <begin position="83"/>
        <end position="100"/>
    </location>
</feature>
<dbReference type="RefSeq" id="WP_288196934.1">
    <property type="nucleotide sequence ID" value="NZ_LT608334.1"/>
</dbReference>
<dbReference type="GO" id="GO:0055085">
    <property type="term" value="P:transmembrane transport"/>
    <property type="evidence" value="ECO:0007669"/>
    <property type="project" value="InterPro"/>
</dbReference>
<keyword evidence="2 7" id="KW-0813">Transport</keyword>
<evidence type="ECO:0000256" key="2">
    <source>
        <dbReference type="ARBA" id="ARBA00022448"/>
    </source>
</evidence>
<name>A0A212LHC3_9HYPH</name>
<reference evidence="9" key="1">
    <citation type="submission" date="2016-08" db="EMBL/GenBank/DDBJ databases">
        <authorList>
            <person name="Seilhamer J.J."/>
        </authorList>
    </citation>
    <scope>NUCLEOTIDE SEQUENCE</scope>
    <source>
        <strain evidence="9">86</strain>
    </source>
</reference>
<evidence type="ECO:0000256" key="3">
    <source>
        <dbReference type="ARBA" id="ARBA00022475"/>
    </source>
</evidence>
<dbReference type="PROSITE" id="PS50928">
    <property type="entry name" value="ABC_TM1"/>
    <property type="match status" value="1"/>
</dbReference>
<comment type="subcellular location">
    <subcellularLocation>
        <location evidence="1 7">Cell membrane</location>
        <topology evidence="1 7">Multi-pass membrane protein</topology>
    </subcellularLocation>
</comment>
<feature type="domain" description="ABC transmembrane type-1" evidence="8">
    <location>
        <begin position="136"/>
        <end position="316"/>
    </location>
</feature>
<evidence type="ECO:0000256" key="4">
    <source>
        <dbReference type="ARBA" id="ARBA00022692"/>
    </source>
</evidence>
<feature type="transmembrane region" description="Helical" evidence="7">
    <location>
        <begin position="298"/>
        <end position="319"/>
    </location>
</feature>
<evidence type="ECO:0000256" key="6">
    <source>
        <dbReference type="ARBA" id="ARBA00023136"/>
    </source>
</evidence>
<evidence type="ECO:0000256" key="5">
    <source>
        <dbReference type="ARBA" id="ARBA00022989"/>
    </source>
</evidence>
<feature type="transmembrane region" description="Helical" evidence="7">
    <location>
        <begin position="49"/>
        <end position="71"/>
    </location>
</feature>
<feature type="transmembrane region" description="Helical" evidence="7">
    <location>
        <begin position="200"/>
        <end position="221"/>
    </location>
</feature>
<dbReference type="SUPFAM" id="SSF161098">
    <property type="entry name" value="MetI-like"/>
    <property type="match status" value="1"/>
</dbReference>
<feature type="transmembrane region" description="Helical" evidence="7">
    <location>
        <begin position="26"/>
        <end position="43"/>
    </location>
</feature>
<evidence type="ECO:0000256" key="7">
    <source>
        <dbReference type="RuleBase" id="RU363032"/>
    </source>
</evidence>
<evidence type="ECO:0000313" key="9">
    <source>
        <dbReference type="EMBL" id="SCM76898.1"/>
    </source>
</evidence>
<gene>
    <name evidence="9" type="ORF">KL86PLE_40702</name>
</gene>
<protein>
    <submittedName>
        <fullName evidence="9">Binding-protein-dependent transport systems inner membrane component</fullName>
    </submittedName>
</protein>
<accession>A0A212LHC3</accession>
<dbReference type="InterPro" id="IPR035906">
    <property type="entry name" value="MetI-like_sf"/>
</dbReference>
<keyword evidence="6 7" id="KW-0472">Membrane</keyword>
<evidence type="ECO:0000259" key="8">
    <source>
        <dbReference type="PROSITE" id="PS50928"/>
    </source>
</evidence>
<dbReference type="Gene3D" id="1.10.3720.10">
    <property type="entry name" value="MetI-like"/>
    <property type="match status" value="1"/>
</dbReference>
<comment type="similarity">
    <text evidence="7">Belongs to the binding-protein-dependent transport system permease family.</text>
</comment>
<sequence>MSDLAQTAGDGVVSTSVPSFSIWHQGLVAAVFWLLTAAVTWGLPDVLPWGSAGLFAAITATGGVLLLALALTLHRLGAFGRRIAFWGPWLIAVGVWFLVWEYTTAKTGWLPKPFFSPPHGLLQVYVTDWSRLLICIGYSLRLWGLGFFSGITVGFTIGVALGWSARFNYWGMPILKLIGPVPATAWIPATFYFFPTTFHASVFLVALSCGIPVAILTAAGVSQVNRAYYDVARTLGANDRFLVLKVAVPAALNHVFVGLFMGLYYSFAVLVVAEMLGAKYGLGWYIAFQSAYSAYANVYATIVIMAILCSGLVKLLFVARDRLLVWQERGLI</sequence>
<keyword evidence="5 7" id="KW-1133">Transmembrane helix</keyword>
<organism evidence="9">
    <name type="scientific">uncultured Pleomorphomonas sp</name>
    <dbReference type="NCBI Taxonomy" id="442121"/>
    <lineage>
        <taxon>Bacteria</taxon>
        <taxon>Pseudomonadati</taxon>
        <taxon>Pseudomonadota</taxon>
        <taxon>Alphaproteobacteria</taxon>
        <taxon>Hyphomicrobiales</taxon>
        <taxon>Pleomorphomonadaceae</taxon>
        <taxon>Pleomorphomonas</taxon>
        <taxon>environmental samples</taxon>
    </lineage>
</organism>
<dbReference type="EMBL" id="FMJD01000008">
    <property type="protein sequence ID" value="SCM76898.1"/>
    <property type="molecule type" value="Genomic_DNA"/>
</dbReference>
<dbReference type="GO" id="GO:0005886">
    <property type="term" value="C:plasma membrane"/>
    <property type="evidence" value="ECO:0007669"/>
    <property type="project" value="UniProtKB-SubCell"/>
</dbReference>
<dbReference type="PANTHER" id="PTHR30151:SF0">
    <property type="entry name" value="ABC TRANSPORTER PERMEASE PROTEIN MJ0413-RELATED"/>
    <property type="match status" value="1"/>
</dbReference>
<dbReference type="InterPro" id="IPR000515">
    <property type="entry name" value="MetI-like"/>
</dbReference>
<feature type="transmembrane region" description="Helical" evidence="7">
    <location>
        <begin position="142"/>
        <end position="162"/>
    </location>
</feature>
<dbReference type="CDD" id="cd06261">
    <property type="entry name" value="TM_PBP2"/>
    <property type="match status" value="1"/>
</dbReference>
<proteinExistence type="inferred from homology"/>
<dbReference type="PANTHER" id="PTHR30151">
    <property type="entry name" value="ALKANE SULFONATE ABC TRANSPORTER-RELATED, MEMBRANE SUBUNIT"/>
    <property type="match status" value="1"/>
</dbReference>
<keyword evidence="4 7" id="KW-0812">Transmembrane</keyword>